<keyword evidence="1" id="KW-0732">Signal</keyword>
<organism evidence="2 3">
    <name type="scientific">Stieleria neptunia</name>
    <dbReference type="NCBI Taxonomy" id="2527979"/>
    <lineage>
        <taxon>Bacteria</taxon>
        <taxon>Pseudomonadati</taxon>
        <taxon>Planctomycetota</taxon>
        <taxon>Planctomycetia</taxon>
        <taxon>Pirellulales</taxon>
        <taxon>Pirellulaceae</taxon>
        <taxon>Stieleria</taxon>
    </lineage>
</organism>
<dbReference type="OrthoDB" id="9146593at2"/>
<evidence type="ECO:0000313" key="2">
    <source>
        <dbReference type="EMBL" id="QDV44659.1"/>
    </source>
</evidence>
<sequence length="425" mass="46415" precursor="true">MKFTNTKLDRRTVLRGSGLAVGLPFLDAMMPAIASAAETEAPRRFVCFSLGLGLHGPNLFPKESGFDYAPSPYLAEFPDLLPDLTVCSGVSHPQVAGGHRAEGTILTAAPLSRSDANFRNSVSLDQLMAKHLGDQTRFPSLVLNASGDNSSPSYTENGAMIPPEMSPLRLFEQLFVADAPAVRQQNSARMRHGRRVMDLVAEEAKSLQRTLGAGDRDKLDNYFTAVNELEKRLAANQAWINRPKPQVSKPESLAQSVSDGIEKQRAMFDVMALALQTDSTRFITLHLGNGGKVELDGVTEAHHALSHHGQDEEKLRQLAILENALLAEWADFVRKLKTVQESSGTLLDQTMVLLTSNLGNASSHDNKNMPVLLAGGGFKHGQHLAFDTKNNYPLPNLYLSALHRLGLHRDRFSTSTSTMTGLELV</sequence>
<keyword evidence="3" id="KW-1185">Reference proteome</keyword>
<name>A0A518HUZ4_9BACT</name>
<protein>
    <recommendedName>
        <fullName evidence="4">DUF1552 domain-containing protein</fullName>
    </recommendedName>
</protein>
<feature type="chain" id="PRO_5021816756" description="DUF1552 domain-containing protein" evidence="1">
    <location>
        <begin position="37"/>
        <end position="425"/>
    </location>
</feature>
<gene>
    <name evidence="2" type="ORF">Enr13x_45270</name>
</gene>
<reference evidence="2 3" key="1">
    <citation type="submission" date="2019-03" db="EMBL/GenBank/DDBJ databases">
        <title>Deep-cultivation of Planctomycetes and their phenomic and genomic characterization uncovers novel biology.</title>
        <authorList>
            <person name="Wiegand S."/>
            <person name="Jogler M."/>
            <person name="Boedeker C."/>
            <person name="Pinto D."/>
            <person name="Vollmers J."/>
            <person name="Rivas-Marin E."/>
            <person name="Kohn T."/>
            <person name="Peeters S.H."/>
            <person name="Heuer A."/>
            <person name="Rast P."/>
            <person name="Oberbeckmann S."/>
            <person name="Bunk B."/>
            <person name="Jeske O."/>
            <person name="Meyerdierks A."/>
            <person name="Storesund J.E."/>
            <person name="Kallscheuer N."/>
            <person name="Luecker S."/>
            <person name="Lage O.M."/>
            <person name="Pohl T."/>
            <person name="Merkel B.J."/>
            <person name="Hornburger P."/>
            <person name="Mueller R.-W."/>
            <person name="Bruemmer F."/>
            <person name="Labrenz M."/>
            <person name="Spormann A.M."/>
            <person name="Op den Camp H."/>
            <person name="Overmann J."/>
            <person name="Amann R."/>
            <person name="Jetten M.S.M."/>
            <person name="Mascher T."/>
            <person name="Medema M.H."/>
            <person name="Devos D.P."/>
            <person name="Kaster A.-K."/>
            <person name="Ovreas L."/>
            <person name="Rohde M."/>
            <person name="Galperin M.Y."/>
            <person name="Jogler C."/>
        </authorList>
    </citation>
    <scope>NUCLEOTIDE SEQUENCE [LARGE SCALE GENOMIC DNA]</scope>
    <source>
        <strain evidence="2 3">Enr13</strain>
    </source>
</reference>
<dbReference type="InterPro" id="IPR011447">
    <property type="entry name" value="DUF1552"/>
</dbReference>
<accession>A0A518HUZ4</accession>
<dbReference type="Pfam" id="PF07586">
    <property type="entry name" value="HXXSHH"/>
    <property type="match status" value="1"/>
</dbReference>
<dbReference type="AlphaFoldDB" id="A0A518HUZ4"/>
<evidence type="ECO:0000313" key="3">
    <source>
        <dbReference type="Proteomes" id="UP000319004"/>
    </source>
</evidence>
<evidence type="ECO:0008006" key="4">
    <source>
        <dbReference type="Google" id="ProtNLM"/>
    </source>
</evidence>
<dbReference type="Proteomes" id="UP000319004">
    <property type="component" value="Chromosome"/>
</dbReference>
<dbReference type="PROSITE" id="PS51318">
    <property type="entry name" value="TAT"/>
    <property type="match status" value="1"/>
</dbReference>
<dbReference type="InterPro" id="IPR006311">
    <property type="entry name" value="TAT_signal"/>
</dbReference>
<evidence type="ECO:0000256" key="1">
    <source>
        <dbReference type="SAM" id="SignalP"/>
    </source>
</evidence>
<dbReference type="EMBL" id="CP037423">
    <property type="protein sequence ID" value="QDV44659.1"/>
    <property type="molecule type" value="Genomic_DNA"/>
</dbReference>
<dbReference type="KEGG" id="snep:Enr13x_45270"/>
<dbReference type="RefSeq" id="WP_145388955.1">
    <property type="nucleotide sequence ID" value="NZ_CP037423.1"/>
</dbReference>
<proteinExistence type="predicted"/>
<feature type="signal peptide" evidence="1">
    <location>
        <begin position="1"/>
        <end position="36"/>
    </location>
</feature>